<evidence type="ECO:0000313" key="2">
    <source>
        <dbReference type="Proteomes" id="UP000275846"/>
    </source>
</evidence>
<dbReference type="EMBL" id="UYSU01038305">
    <property type="protein sequence ID" value="VDM00095.1"/>
    <property type="molecule type" value="Genomic_DNA"/>
</dbReference>
<evidence type="ECO:0000313" key="3">
    <source>
        <dbReference type="WBParaSite" id="SSLN_0001422401-mRNA-1"/>
    </source>
</evidence>
<organism evidence="3">
    <name type="scientific">Schistocephalus solidus</name>
    <name type="common">Tapeworm</name>
    <dbReference type="NCBI Taxonomy" id="70667"/>
    <lineage>
        <taxon>Eukaryota</taxon>
        <taxon>Metazoa</taxon>
        <taxon>Spiralia</taxon>
        <taxon>Lophotrochozoa</taxon>
        <taxon>Platyhelminthes</taxon>
        <taxon>Cestoda</taxon>
        <taxon>Eucestoda</taxon>
        <taxon>Diphyllobothriidea</taxon>
        <taxon>Diphyllobothriidae</taxon>
        <taxon>Schistocephalus</taxon>
    </lineage>
</organism>
<reference evidence="1 2" key="2">
    <citation type="submission" date="2018-11" db="EMBL/GenBank/DDBJ databases">
        <authorList>
            <consortium name="Pathogen Informatics"/>
        </authorList>
    </citation>
    <scope>NUCLEOTIDE SEQUENCE [LARGE SCALE GENOMIC DNA]</scope>
    <source>
        <strain evidence="1 2">NST_G2</strain>
    </source>
</reference>
<gene>
    <name evidence="1" type="ORF">SSLN_LOCUS13709</name>
</gene>
<dbReference type="OrthoDB" id="425681at2759"/>
<dbReference type="AlphaFoldDB" id="A0A183TB61"/>
<dbReference type="WBParaSite" id="SSLN_0001422401-mRNA-1">
    <property type="protein sequence ID" value="SSLN_0001422401-mRNA-1"/>
    <property type="gene ID" value="SSLN_0001422401"/>
</dbReference>
<dbReference type="PANTHER" id="PTHR19446">
    <property type="entry name" value="REVERSE TRANSCRIPTASES"/>
    <property type="match status" value="1"/>
</dbReference>
<dbReference type="Proteomes" id="UP000275846">
    <property type="component" value="Unassembled WGS sequence"/>
</dbReference>
<proteinExistence type="predicted"/>
<sequence>MWHQGQAPQDFNDATIVLLYKRKGNRQLCDHHSGISLLNIPGKIFARILLNRLNGHLEKACSHQANLASTDTPEKPT</sequence>
<accession>A0A183TB61</accession>
<protein>
    <submittedName>
        <fullName evidence="3">Reverse transcriptase domain-containing protein</fullName>
    </submittedName>
</protein>
<name>A0A183TB61_SCHSO</name>
<evidence type="ECO:0000313" key="1">
    <source>
        <dbReference type="EMBL" id="VDM00095.1"/>
    </source>
</evidence>
<reference evidence="3" key="1">
    <citation type="submission" date="2016-06" db="UniProtKB">
        <authorList>
            <consortium name="WormBaseParasite"/>
        </authorList>
    </citation>
    <scope>IDENTIFICATION</scope>
</reference>
<keyword evidence="2" id="KW-1185">Reference proteome</keyword>